<sequence length="87" mass="9671">MGLLTSTSPFKEEDSLVRTPMPERDVSEKHLTSTLPPLKARQEEMCNNSTTNKEHCTRTEPPYIPSLKEGALGGGLVNKNTPFTTPW</sequence>
<reference evidence="3" key="1">
    <citation type="submission" date="2010-04" db="EMBL/GenBank/DDBJ databases">
        <title>Complete genome sequence of Nitrosococcus halophilus Nc4, a salt-adapted, aerobic obligate ammonia-oxidizing sulfur purple bacterium.</title>
        <authorList>
            <consortium name="US DOE Joint Genome Institute"/>
            <person name="Campbell M.A."/>
            <person name="Malfatti S.A."/>
            <person name="Chain P.S.G."/>
            <person name="Heidelberg J.F."/>
            <person name="Ward B.B."/>
            <person name="Klotz M.G."/>
        </authorList>
    </citation>
    <scope>NUCLEOTIDE SEQUENCE [LARGE SCALE GENOMIC DNA]</scope>
    <source>
        <strain evidence="3">Nc4</strain>
    </source>
</reference>
<accession>D5C351</accession>
<dbReference type="Proteomes" id="UP000001844">
    <property type="component" value="Chromosome"/>
</dbReference>
<evidence type="ECO:0000313" key="3">
    <source>
        <dbReference type="Proteomes" id="UP000001844"/>
    </source>
</evidence>
<dbReference type="EMBL" id="CP001798">
    <property type="protein sequence ID" value="ADE14943.1"/>
    <property type="molecule type" value="Genomic_DNA"/>
</dbReference>
<feature type="compositionally biased region" description="Basic and acidic residues" evidence="1">
    <location>
        <begin position="10"/>
        <end position="31"/>
    </location>
</feature>
<dbReference type="HOGENOM" id="CLU_2480169_0_0_6"/>
<dbReference type="AlphaFoldDB" id="D5C351"/>
<evidence type="ECO:0000313" key="2">
    <source>
        <dbReference type="EMBL" id="ADE14943.1"/>
    </source>
</evidence>
<dbReference type="STRING" id="472759.Nhal_1822"/>
<feature type="compositionally biased region" description="Polar residues" evidence="1">
    <location>
        <begin position="78"/>
        <end position="87"/>
    </location>
</feature>
<organism evidence="2 3">
    <name type="scientific">Nitrosococcus halophilus (strain Nc4)</name>
    <dbReference type="NCBI Taxonomy" id="472759"/>
    <lineage>
        <taxon>Bacteria</taxon>
        <taxon>Pseudomonadati</taxon>
        <taxon>Pseudomonadota</taxon>
        <taxon>Gammaproteobacteria</taxon>
        <taxon>Chromatiales</taxon>
        <taxon>Chromatiaceae</taxon>
        <taxon>Nitrosococcus</taxon>
    </lineage>
</organism>
<dbReference type="RefSeq" id="WP_013032828.1">
    <property type="nucleotide sequence ID" value="NC_013960.1"/>
</dbReference>
<protein>
    <submittedName>
        <fullName evidence="2">Uncharacterized protein</fullName>
    </submittedName>
</protein>
<keyword evidence="3" id="KW-1185">Reference proteome</keyword>
<dbReference type="KEGG" id="nhl:Nhal_1822"/>
<proteinExistence type="predicted"/>
<name>D5C351_NITHN</name>
<gene>
    <name evidence="2" type="ordered locus">Nhal_1822</name>
</gene>
<feature type="region of interest" description="Disordered" evidence="1">
    <location>
        <begin position="1"/>
        <end position="87"/>
    </location>
</feature>
<evidence type="ECO:0000256" key="1">
    <source>
        <dbReference type="SAM" id="MobiDB-lite"/>
    </source>
</evidence>